<feature type="signal peptide" evidence="1">
    <location>
        <begin position="1"/>
        <end position="28"/>
    </location>
</feature>
<protein>
    <submittedName>
        <fullName evidence="3">Peptidoglycan-binding protein</fullName>
    </submittedName>
</protein>
<keyword evidence="4" id="KW-1185">Reference proteome</keyword>
<comment type="caution">
    <text evidence="3">The sequence shown here is derived from an EMBL/GenBank/DDBJ whole genome shotgun (WGS) entry which is preliminary data.</text>
</comment>
<dbReference type="Pfam" id="PF01471">
    <property type="entry name" value="PG_binding_1"/>
    <property type="match status" value="1"/>
</dbReference>
<reference evidence="4" key="1">
    <citation type="journal article" date="2019" name="Int. J. Syst. Evol. Microbiol.">
        <title>The Global Catalogue of Microorganisms (GCM) 10K type strain sequencing project: providing services to taxonomists for standard genome sequencing and annotation.</title>
        <authorList>
            <consortium name="The Broad Institute Genomics Platform"/>
            <consortium name="The Broad Institute Genome Sequencing Center for Infectious Disease"/>
            <person name="Wu L."/>
            <person name="Ma J."/>
        </authorList>
    </citation>
    <scope>NUCLEOTIDE SEQUENCE [LARGE SCALE GENOMIC DNA]</scope>
    <source>
        <strain evidence="4">CGMCC 4.7177</strain>
    </source>
</reference>
<accession>A0ABV9ALF5</accession>
<dbReference type="EMBL" id="JBHSFK010000004">
    <property type="protein sequence ID" value="MFC4499581.1"/>
    <property type="molecule type" value="Genomic_DNA"/>
</dbReference>
<dbReference type="InterPro" id="IPR036365">
    <property type="entry name" value="PGBD-like_sf"/>
</dbReference>
<keyword evidence="1" id="KW-0732">Signal</keyword>
<dbReference type="RefSeq" id="WP_381169847.1">
    <property type="nucleotide sequence ID" value="NZ_JBHSFK010000004.1"/>
</dbReference>
<gene>
    <name evidence="3" type="ORF">ACFPIH_08565</name>
</gene>
<organism evidence="3 4">
    <name type="scientific">Streptomyces vulcanius</name>
    <dbReference type="NCBI Taxonomy" id="1441876"/>
    <lineage>
        <taxon>Bacteria</taxon>
        <taxon>Bacillati</taxon>
        <taxon>Actinomycetota</taxon>
        <taxon>Actinomycetes</taxon>
        <taxon>Kitasatosporales</taxon>
        <taxon>Streptomycetaceae</taxon>
        <taxon>Streptomyces</taxon>
    </lineage>
</organism>
<name>A0ABV9ALF5_9ACTN</name>
<dbReference type="InterPro" id="IPR036366">
    <property type="entry name" value="PGBDSf"/>
</dbReference>
<feature type="chain" id="PRO_5045770524" evidence="1">
    <location>
        <begin position="29"/>
        <end position="126"/>
    </location>
</feature>
<proteinExistence type="predicted"/>
<dbReference type="PROSITE" id="PS51318">
    <property type="entry name" value="TAT"/>
    <property type="match status" value="1"/>
</dbReference>
<dbReference type="Gene3D" id="1.10.101.10">
    <property type="entry name" value="PGBD-like superfamily/PGBD"/>
    <property type="match status" value="1"/>
</dbReference>
<dbReference type="InterPro" id="IPR006311">
    <property type="entry name" value="TAT_signal"/>
</dbReference>
<feature type="domain" description="Peptidoglycan binding-like" evidence="2">
    <location>
        <begin position="66"/>
        <end position="120"/>
    </location>
</feature>
<sequence>MTSGRRIALAFATAVVGAGLAVAPTASAAPAQSVQNVQAAPFYCGWYNGNALTKAGQTGAAAEARIKEVQCLINVNTSYPTYLDPDGKFGTLTYNAVTSVQRHAGISDDGQVGSVTWGKLRAGVRW</sequence>
<evidence type="ECO:0000313" key="3">
    <source>
        <dbReference type="EMBL" id="MFC4499581.1"/>
    </source>
</evidence>
<evidence type="ECO:0000256" key="1">
    <source>
        <dbReference type="SAM" id="SignalP"/>
    </source>
</evidence>
<evidence type="ECO:0000313" key="4">
    <source>
        <dbReference type="Proteomes" id="UP001595839"/>
    </source>
</evidence>
<dbReference type="Proteomes" id="UP001595839">
    <property type="component" value="Unassembled WGS sequence"/>
</dbReference>
<dbReference type="InterPro" id="IPR002477">
    <property type="entry name" value="Peptidoglycan-bd-like"/>
</dbReference>
<dbReference type="SUPFAM" id="SSF47090">
    <property type="entry name" value="PGBD-like"/>
    <property type="match status" value="1"/>
</dbReference>
<evidence type="ECO:0000259" key="2">
    <source>
        <dbReference type="Pfam" id="PF01471"/>
    </source>
</evidence>